<evidence type="ECO:0000313" key="2">
    <source>
        <dbReference type="Proteomes" id="UP000050443"/>
    </source>
</evidence>
<dbReference type="Proteomes" id="UP000050443">
    <property type="component" value="Unassembled WGS sequence"/>
</dbReference>
<reference evidence="1 2" key="1">
    <citation type="submission" date="2014-09" db="EMBL/GenBank/DDBJ databases">
        <title>Genome sequence of Flavobacterium aquidurense RC62.</title>
        <authorList>
            <person name="Kim J.F."/>
            <person name="Kwak M.-J."/>
        </authorList>
    </citation>
    <scope>NUCLEOTIDE SEQUENCE [LARGE SCALE GENOMIC DNA]</scope>
    <source>
        <strain evidence="1 2">RC62</strain>
    </source>
</reference>
<sequence length="528" mass="61756">MPTTDIEGGFLTFGFTSQESDDVFWHNMTKRIEHHTDRMEKGEIRFYSKGQEDIAIRIYKFSDAYVVYYSETFEANGEGNMQTVVVLSPAIQNYGYTYDLVKYWQVSRVNIAPVYYFPTEEKKETKVKTIELITALDWGSANDNSGTETQLGMLYGKTYEFKVVAFTEETPADKTVIKWKYKYHSLSENRWIEKKLDVTGDTLKFTLNEKDMCGRIIHMRAYIKDPESEGELKVWKHNRFRWFDRMKVHEQIKNRVKDPWKINQALTSLCGMAALYYAMIKRDAKAYEKLSKELFRTGEYAIADYVIKPHEKALSMYEVRTSYDNYIALEMAEIDWIVLATTRSKESLNSQFVYNGFENDEIDMLKGANWPEMLTRMCKEVAGFTSAESIDLGMLQISNKKGLSGKLNDAIGDFDIMNLKIIDRKYKQGHTILMMIDSNMIEDKVNYDLKALTTNVHWVVYEGGLSFIDVEESKYVGFSIYTWGFDPITQKDEVGREDEKHRRPLIYKKQRISIESFKSNYYGYIEVY</sequence>
<dbReference type="STRING" id="362413.RC62_2278"/>
<evidence type="ECO:0000313" key="1">
    <source>
        <dbReference type="EMBL" id="KQB37112.1"/>
    </source>
</evidence>
<proteinExistence type="predicted"/>
<dbReference type="AlphaFoldDB" id="A0A0Q0RXP7"/>
<comment type="caution">
    <text evidence="1">The sequence shown here is derived from an EMBL/GenBank/DDBJ whole genome shotgun (WGS) entry which is preliminary data.</text>
</comment>
<name>A0A0Q0RXP7_9FLAO</name>
<dbReference type="EMBL" id="JRLF01000015">
    <property type="protein sequence ID" value="KQB37112.1"/>
    <property type="molecule type" value="Genomic_DNA"/>
</dbReference>
<gene>
    <name evidence="1" type="ORF">RC62_2278</name>
</gene>
<dbReference type="GO" id="GO:0033104">
    <property type="term" value="C:type VI protein secretion system complex"/>
    <property type="evidence" value="ECO:0007669"/>
    <property type="project" value="InterPro"/>
</dbReference>
<protein>
    <submittedName>
        <fullName evidence="1">Uncharacterized protein</fullName>
    </submittedName>
</protein>
<organism evidence="1 2">
    <name type="scientific">Flavobacterium aquidurense</name>
    <dbReference type="NCBI Taxonomy" id="362413"/>
    <lineage>
        <taxon>Bacteria</taxon>
        <taxon>Pseudomonadati</taxon>
        <taxon>Bacteroidota</taxon>
        <taxon>Flavobacteriia</taxon>
        <taxon>Flavobacteriales</taxon>
        <taxon>Flavobacteriaceae</taxon>
        <taxon>Flavobacterium</taxon>
    </lineage>
</organism>
<dbReference type="InterPro" id="IPR041408">
    <property type="entry name" value="Hcp_Tssd"/>
</dbReference>
<accession>A0A0Q0RXP7</accession>
<dbReference type="PATRIC" id="fig|362413.3.peg.2219"/>
<dbReference type="Pfam" id="PF17642">
    <property type="entry name" value="TssD"/>
    <property type="match status" value="1"/>
</dbReference>